<dbReference type="Pfam" id="PF01569">
    <property type="entry name" value="PAP2"/>
    <property type="match status" value="1"/>
</dbReference>
<dbReference type="Gene3D" id="1.10.606.20">
    <property type="match status" value="1"/>
</dbReference>
<evidence type="ECO:0000259" key="1">
    <source>
        <dbReference type="SMART" id="SM00014"/>
    </source>
</evidence>
<organism evidence="2">
    <name type="scientific">uncultured Gemmatimonadaceae bacterium</name>
    <dbReference type="NCBI Taxonomy" id="246130"/>
    <lineage>
        <taxon>Bacteria</taxon>
        <taxon>Pseudomonadati</taxon>
        <taxon>Gemmatimonadota</taxon>
        <taxon>Gemmatimonadia</taxon>
        <taxon>Gemmatimonadales</taxon>
        <taxon>Gemmatimonadaceae</taxon>
        <taxon>environmental samples</taxon>
    </lineage>
</organism>
<dbReference type="SMART" id="SM00014">
    <property type="entry name" value="acidPPc"/>
    <property type="match status" value="1"/>
</dbReference>
<evidence type="ECO:0000313" key="2">
    <source>
        <dbReference type="EMBL" id="CAA9301919.1"/>
    </source>
</evidence>
<dbReference type="PANTHER" id="PTHR34599:SF1">
    <property type="entry name" value="PHOSPHATIDIC ACID PHOSPHATASE TYPE 2_HALOPEROXIDASE DOMAIN-CONTAINING PROTEIN"/>
    <property type="match status" value="1"/>
</dbReference>
<dbReference type="GO" id="GO:0030288">
    <property type="term" value="C:outer membrane-bounded periplasmic space"/>
    <property type="evidence" value="ECO:0007669"/>
    <property type="project" value="InterPro"/>
</dbReference>
<sequence length="225" mass="23868">MPAGAGMWAPTPTKFVDVPFDANAGAWRTWAIPSGSALRPAAPPAVGSPAFLQGVAELREIALARTAPQLAVARFWSTDAPSVIWEKDLLREVAARRLGPVSAARAHALASVAMYDAFVACWDAKFAYWLARPVTSDPALRTVFPTPPFPSYPSGHSTISAAAAEVFAELFPDAARAYHARALEASLSRVYAGVHYRFDVEAGEALGAGVGRLVVARAREDGAPR</sequence>
<gene>
    <name evidence="2" type="ORF">AVDCRST_MAG11-894</name>
</gene>
<name>A0A6J4KDG4_9BACT</name>
<dbReference type="AlphaFoldDB" id="A0A6J4KDG4"/>
<reference evidence="2" key="1">
    <citation type="submission" date="2020-02" db="EMBL/GenBank/DDBJ databases">
        <authorList>
            <person name="Meier V. D."/>
        </authorList>
    </citation>
    <scope>NUCLEOTIDE SEQUENCE</scope>
    <source>
        <strain evidence="2">AVDCRST_MAG11</strain>
    </source>
</reference>
<accession>A0A6J4KDG4</accession>
<dbReference type="InterPro" id="IPR001011">
    <property type="entry name" value="Acid_Pase_classA_bac"/>
</dbReference>
<dbReference type="CDD" id="cd03398">
    <property type="entry name" value="PAP2_haloperoxidase"/>
    <property type="match status" value="1"/>
</dbReference>
<proteinExistence type="predicted"/>
<dbReference type="InterPro" id="IPR052559">
    <property type="entry name" value="V-haloperoxidase"/>
</dbReference>
<dbReference type="PRINTS" id="PR00483">
    <property type="entry name" value="BACPHPHTASE"/>
</dbReference>
<protein>
    <recommendedName>
        <fullName evidence="1">Phosphatidic acid phosphatase type 2/haloperoxidase domain-containing protein</fullName>
    </recommendedName>
</protein>
<dbReference type="PANTHER" id="PTHR34599">
    <property type="entry name" value="PEROXIDASE-RELATED"/>
    <property type="match status" value="1"/>
</dbReference>
<dbReference type="SUPFAM" id="SSF48317">
    <property type="entry name" value="Acid phosphatase/Vanadium-dependent haloperoxidase"/>
    <property type="match status" value="1"/>
</dbReference>
<feature type="domain" description="Phosphatidic acid phosphatase type 2/haloperoxidase" evidence="1">
    <location>
        <begin position="109"/>
        <end position="215"/>
    </location>
</feature>
<dbReference type="EMBL" id="CADCTU010000196">
    <property type="protein sequence ID" value="CAA9301919.1"/>
    <property type="molecule type" value="Genomic_DNA"/>
</dbReference>
<dbReference type="InterPro" id="IPR036938">
    <property type="entry name" value="PAP2/HPO_sf"/>
</dbReference>
<dbReference type="GO" id="GO:0003993">
    <property type="term" value="F:acid phosphatase activity"/>
    <property type="evidence" value="ECO:0007669"/>
    <property type="project" value="InterPro"/>
</dbReference>
<dbReference type="InterPro" id="IPR000326">
    <property type="entry name" value="PAP2/HPO"/>
</dbReference>